<dbReference type="PANTHER" id="PTHR47328">
    <property type="match status" value="1"/>
</dbReference>
<proteinExistence type="predicted"/>
<dbReference type="Pfam" id="PF01042">
    <property type="entry name" value="Ribonuc_L-PSP"/>
    <property type="match status" value="1"/>
</dbReference>
<dbReference type="InterPro" id="IPR035709">
    <property type="entry name" value="YoaB-like"/>
</dbReference>
<organism evidence="1 2">
    <name type="scientific">Bosea vaviloviae</name>
    <dbReference type="NCBI Taxonomy" id="1526658"/>
    <lineage>
        <taxon>Bacteria</taxon>
        <taxon>Pseudomonadati</taxon>
        <taxon>Pseudomonadota</taxon>
        <taxon>Alphaproteobacteria</taxon>
        <taxon>Hyphomicrobiales</taxon>
        <taxon>Boseaceae</taxon>
        <taxon>Bosea</taxon>
    </lineage>
</organism>
<dbReference type="OrthoDB" id="9803101at2"/>
<protein>
    <submittedName>
        <fullName evidence="1">Uncharacterized protein</fullName>
    </submittedName>
</protein>
<name>A0A1D7U3M9_9HYPH</name>
<evidence type="ECO:0000313" key="1">
    <source>
        <dbReference type="EMBL" id="AOO81981.1"/>
    </source>
</evidence>
<dbReference type="PANTHER" id="PTHR47328:SF1">
    <property type="entry name" value="RUTC FAMILY PROTEIN YOAB"/>
    <property type="match status" value="1"/>
</dbReference>
<dbReference type="Proteomes" id="UP000094969">
    <property type="component" value="Chromosome"/>
</dbReference>
<accession>A0A1D7U3M9</accession>
<evidence type="ECO:0000313" key="2">
    <source>
        <dbReference type="Proteomes" id="UP000094969"/>
    </source>
</evidence>
<dbReference type="InterPro" id="IPR035959">
    <property type="entry name" value="RutC-like_sf"/>
</dbReference>
<dbReference type="RefSeq" id="WP_069691191.1">
    <property type="nucleotide sequence ID" value="NZ_CP017147.1"/>
</dbReference>
<keyword evidence="2" id="KW-1185">Reference proteome</keyword>
<dbReference type="AlphaFoldDB" id="A0A1D7U3M9"/>
<dbReference type="SUPFAM" id="SSF55298">
    <property type="entry name" value="YjgF-like"/>
    <property type="match status" value="1"/>
</dbReference>
<reference evidence="1 2" key="1">
    <citation type="journal article" date="2015" name="Antonie Van Leeuwenhoek">
        <title>Bosea vaviloviae sp. nov., a new species of slow-growing rhizobia isolated from nodules of the relict species Vavilovia formosa (Stev.) Fed.</title>
        <authorList>
            <person name="Safronova V.I."/>
            <person name="Kuznetsova I.G."/>
            <person name="Sazanova A.L."/>
            <person name="Kimeklis A.K."/>
            <person name="Belimov A.A."/>
            <person name="Andronov E.E."/>
            <person name="Pinaev A.G."/>
            <person name="Chizhevskaya E.P."/>
            <person name="Pukhaev A.R."/>
            <person name="Popov K.P."/>
            <person name="Willems A."/>
            <person name="Tikhonovich I.A."/>
        </authorList>
    </citation>
    <scope>NUCLEOTIDE SEQUENCE [LARGE SCALE GENOMIC DNA]</scope>
    <source>
        <strain evidence="1 2">Vaf18</strain>
    </source>
</reference>
<sequence>MTATDITRIPNKTLPTKSAVAIYHLPGGGGFLWAVATSPDRTQDIRAQTLGALGVLEVYLRDAGLDRTRIVKAEIVVTDHDNKPAFDEAWSSWMPAGYGPVRSFVQSVMPDGDLIEIIITAALLPTTSEQQAG</sequence>
<dbReference type="InterPro" id="IPR006175">
    <property type="entry name" value="YjgF/YER057c/UK114"/>
</dbReference>
<dbReference type="KEGG" id="bvv:BHK69_17370"/>
<dbReference type="STRING" id="1526658.BHK69_17370"/>
<dbReference type="Gene3D" id="3.30.1330.40">
    <property type="entry name" value="RutC-like"/>
    <property type="match status" value="1"/>
</dbReference>
<dbReference type="EMBL" id="CP017147">
    <property type="protein sequence ID" value="AOO81981.1"/>
    <property type="molecule type" value="Genomic_DNA"/>
</dbReference>
<gene>
    <name evidence="1" type="ORF">BHK69_17370</name>
</gene>